<sequence length="336" mass="36177">MGLFVFQAHQLQMLHLFIFLIILMITPPLISSTCCGSKKEEGGGGGGGGASKKSALRKTPKKQRSKEAFSGSRKKSDEKVEEKGKKKSSKEAPSNTKKSVFKSSFDGLHTAVTMEEGKNVGGGGKKSIFPKMKLRKSSGKEEDATARSMVSKPTTSTTGASFARSIMVGAPNDMQSQSTEKTKMKVGISQKRFKTIEEKIAATKKMLAYTGRKGPPPGNPMGNVDNHIEKRAEGHLAVAFSPIHIFDTPAYRYTTRNPKAGHVAKINEAGNLLYLCDDVSKTKSASSSTSSKMKEAEGTKSDMSSSVMEEVYGIKKDDPDTPDTKDDDEDESSGGD</sequence>
<evidence type="ECO:0000256" key="2">
    <source>
        <dbReference type="SAM" id="Phobius"/>
    </source>
</evidence>
<organism evidence="3 4">
    <name type="scientific">Meloidogyne incognita</name>
    <name type="common">Southern root-knot nematode worm</name>
    <name type="synonym">Oxyuris incognita</name>
    <dbReference type="NCBI Taxonomy" id="6306"/>
    <lineage>
        <taxon>Eukaryota</taxon>
        <taxon>Metazoa</taxon>
        <taxon>Ecdysozoa</taxon>
        <taxon>Nematoda</taxon>
        <taxon>Chromadorea</taxon>
        <taxon>Rhabditida</taxon>
        <taxon>Tylenchina</taxon>
        <taxon>Tylenchomorpha</taxon>
        <taxon>Tylenchoidea</taxon>
        <taxon>Meloidogynidae</taxon>
        <taxon>Meloidogyninae</taxon>
        <taxon>Meloidogyne</taxon>
        <taxon>Meloidogyne incognita group</taxon>
    </lineage>
</organism>
<accession>A0A914LT06</accession>
<evidence type="ECO:0000313" key="4">
    <source>
        <dbReference type="WBParaSite" id="Minc3s00657g15688"/>
    </source>
</evidence>
<dbReference type="AlphaFoldDB" id="A0A914LT06"/>
<feature type="region of interest" description="Disordered" evidence="1">
    <location>
        <begin position="283"/>
        <end position="336"/>
    </location>
</feature>
<reference evidence="4" key="1">
    <citation type="submission" date="2022-11" db="UniProtKB">
        <authorList>
            <consortium name="WormBaseParasite"/>
        </authorList>
    </citation>
    <scope>IDENTIFICATION</scope>
</reference>
<evidence type="ECO:0000313" key="3">
    <source>
        <dbReference type="Proteomes" id="UP000887563"/>
    </source>
</evidence>
<feature type="region of interest" description="Disordered" evidence="1">
    <location>
        <begin position="38"/>
        <end position="100"/>
    </location>
</feature>
<dbReference type="Proteomes" id="UP000887563">
    <property type="component" value="Unplaced"/>
</dbReference>
<dbReference type="WBParaSite" id="Minc3s00657g15688">
    <property type="protein sequence ID" value="Minc3s00657g15688"/>
    <property type="gene ID" value="Minc3s00657g15688"/>
</dbReference>
<keyword evidence="3" id="KW-1185">Reference proteome</keyword>
<keyword evidence="2" id="KW-1133">Transmembrane helix</keyword>
<protein>
    <submittedName>
        <fullName evidence="4">Uncharacterized protein</fullName>
    </submittedName>
</protein>
<feature type="compositionally biased region" description="Basic residues" evidence="1">
    <location>
        <begin position="54"/>
        <end position="64"/>
    </location>
</feature>
<feature type="transmembrane region" description="Helical" evidence="2">
    <location>
        <begin position="12"/>
        <end position="30"/>
    </location>
</feature>
<feature type="compositionally biased region" description="Basic and acidic residues" evidence="1">
    <location>
        <begin position="312"/>
        <end position="324"/>
    </location>
</feature>
<proteinExistence type="predicted"/>
<evidence type="ECO:0000256" key="1">
    <source>
        <dbReference type="SAM" id="MobiDB-lite"/>
    </source>
</evidence>
<feature type="compositionally biased region" description="Basic and acidic residues" evidence="1">
    <location>
        <begin position="74"/>
        <end position="84"/>
    </location>
</feature>
<keyword evidence="2" id="KW-0812">Transmembrane</keyword>
<keyword evidence="2" id="KW-0472">Membrane</keyword>
<feature type="region of interest" description="Disordered" evidence="1">
    <location>
        <begin position="134"/>
        <end position="158"/>
    </location>
</feature>
<feature type="compositionally biased region" description="Acidic residues" evidence="1">
    <location>
        <begin position="325"/>
        <end position="336"/>
    </location>
</feature>
<name>A0A914LT06_MELIC</name>